<dbReference type="KEGG" id="cam:101507357"/>
<feature type="domain" description="Peptidase M3A/M3B catalytic" evidence="10">
    <location>
        <begin position="325"/>
        <end position="786"/>
    </location>
</feature>
<protein>
    <recommendedName>
        <fullName evidence="8">oligopeptidase A</fullName>
        <ecNumber evidence="8">3.4.24.70</ecNumber>
    </recommendedName>
</protein>
<evidence type="ECO:0000256" key="9">
    <source>
        <dbReference type="RuleBase" id="RU003435"/>
    </source>
</evidence>
<dbReference type="GO" id="GO:0005829">
    <property type="term" value="C:cytosol"/>
    <property type="evidence" value="ECO:0007669"/>
    <property type="project" value="UniProtKB-ARBA"/>
</dbReference>
<keyword evidence="4 9" id="KW-0378">Hydrolase</keyword>
<evidence type="ECO:0000313" key="13">
    <source>
        <dbReference type="RefSeq" id="XP_004512551.1"/>
    </source>
</evidence>
<dbReference type="SUPFAM" id="SSF55486">
    <property type="entry name" value="Metalloproteases ('zincins'), catalytic domain"/>
    <property type="match status" value="1"/>
</dbReference>
<evidence type="ECO:0000256" key="6">
    <source>
        <dbReference type="ARBA" id="ARBA00023049"/>
    </source>
</evidence>
<dbReference type="CDD" id="cd06456">
    <property type="entry name" value="M3A_DCP"/>
    <property type="match status" value="1"/>
</dbReference>
<dbReference type="PANTHER" id="PTHR11804">
    <property type="entry name" value="PROTEASE M3 THIMET OLIGOPEPTIDASE-RELATED"/>
    <property type="match status" value="1"/>
</dbReference>
<dbReference type="PaxDb" id="3827-XP_004512551.1"/>
<comment type="cofactor">
    <cofactor evidence="9">
        <name>Zn(2+)</name>
        <dbReference type="ChEBI" id="CHEBI:29105"/>
    </cofactor>
    <text evidence="9">Binds 1 zinc ion.</text>
</comment>
<dbReference type="Pfam" id="PF19310">
    <property type="entry name" value="TOP_N"/>
    <property type="match status" value="1"/>
</dbReference>
<reference evidence="12" key="1">
    <citation type="journal article" date="2013" name="Nat. Biotechnol.">
        <title>Draft genome sequence of chickpea (Cicer arietinum) provides a resource for trait improvement.</title>
        <authorList>
            <person name="Varshney R.K."/>
            <person name="Song C."/>
            <person name="Saxena R.K."/>
            <person name="Azam S."/>
            <person name="Yu S."/>
            <person name="Sharpe A.G."/>
            <person name="Cannon S."/>
            <person name="Baek J."/>
            <person name="Rosen B.D."/>
            <person name="Tar'an B."/>
            <person name="Millan T."/>
            <person name="Zhang X."/>
            <person name="Ramsay L.D."/>
            <person name="Iwata A."/>
            <person name="Wang Y."/>
            <person name="Nelson W."/>
            <person name="Farmer A.D."/>
            <person name="Gaur P.M."/>
            <person name="Soderlund C."/>
            <person name="Penmetsa R.V."/>
            <person name="Xu C."/>
            <person name="Bharti A.K."/>
            <person name="He W."/>
            <person name="Winter P."/>
            <person name="Zhao S."/>
            <person name="Hane J.K."/>
            <person name="Carrasquilla-Garcia N."/>
            <person name="Condie J.A."/>
            <person name="Upadhyaya H.D."/>
            <person name="Luo M.C."/>
            <person name="Thudi M."/>
            <person name="Gowda C.L."/>
            <person name="Singh N.P."/>
            <person name="Lichtenzveig J."/>
            <person name="Gali K.K."/>
            <person name="Rubio J."/>
            <person name="Nadarajan N."/>
            <person name="Dolezel J."/>
            <person name="Bansal K.C."/>
            <person name="Xu X."/>
            <person name="Edwards D."/>
            <person name="Zhang G."/>
            <person name="Kahl G."/>
            <person name="Gil J."/>
            <person name="Singh K.B."/>
            <person name="Datta S.K."/>
            <person name="Jackson S.A."/>
            <person name="Wang J."/>
            <person name="Cook D.R."/>
        </authorList>
    </citation>
    <scope>NUCLEOTIDE SEQUENCE [LARGE SCALE GENOMIC DNA]</scope>
    <source>
        <strain evidence="12">cv. CDC Frontier</strain>
    </source>
</reference>
<dbReference type="OrthoDB" id="534666at2759"/>
<evidence type="ECO:0000256" key="7">
    <source>
        <dbReference type="ARBA" id="ARBA00024603"/>
    </source>
</evidence>
<evidence type="ECO:0000256" key="1">
    <source>
        <dbReference type="ARBA" id="ARBA00006040"/>
    </source>
</evidence>
<dbReference type="GO" id="GO:0004222">
    <property type="term" value="F:metalloendopeptidase activity"/>
    <property type="evidence" value="ECO:0007669"/>
    <property type="project" value="UniProtKB-EC"/>
</dbReference>
<keyword evidence="12" id="KW-1185">Reference proteome</keyword>
<dbReference type="RefSeq" id="XP_004512551.1">
    <property type="nucleotide sequence ID" value="XM_004512494.3"/>
</dbReference>
<evidence type="ECO:0000256" key="5">
    <source>
        <dbReference type="ARBA" id="ARBA00022833"/>
    </source>
</evidence>
<dbReference type="Pfam" id="PF01432">
    <property type="entry name" value="Peptidase_M3"/>
    <property type="match status" value="1"/>
</dbReference>
<dbReference type="STRING" id="3827.A0A1S2YZW8"/>
<dbReference type="AlphaFoldDB" id="A0A1S2YZW8"/>
<evidence type="ECO:0000256" key="2">
    <source>
        <dbReference type="ARBA" id="ARBA00022670"/>
    </source>
</evidence>
<dbReference type="Proteomes" id="UP000087171">
    <property type="component" value="Chromosome Ca8"/>
</dbReference>
<name>A0A1S2YZW8_CICAR</name>
<keyword evidence="5 9" id="KW-0862">Zinc</keyword>
<dbReference type="eggNOG" id="KOG2089">
    <property type="taxonomic scope" value="Eukaryota"/>
</dbReference>
<dbReference type="InterPro" id="IPR045090">
    <property type="entry name" value="Pept_M3A_M3B"/>
</dbReference>
<dbReference type="GO" id="GO:0009507">
    <property type="term" value="C:chloroplast"/>
    <property type="evidence" value="ECO:0007669"/>
    <property type="project" value="TreeGrafter"/>
</dbReference>
<dbReference type="FunFam" id="1.10.1370.40:FF:000005">
    <property type="entry name" value="Organellar oligopeptidase A, chloroplastic/mitochondrial"/>
    <property type="match status" value="1"/>
</dbReference>
<dbReference type="Gene3D" id="1.10.1370.40">
    <property type="match status" value="3"/>
</dbReference>
<gene>
    <name evidence="13" type="primary">LOC101507357</name>
</gene>
<proteinExistence type="inferred from homology"/>
<keyword evidence="2 9" id="KW-0645">Protease</keyword>
<dbReference type="FunFam" id="1.10.1370.40:FF:000009">
    <property type="entry name" value="Zincin-like metalloproteases family protein"/>
    <property type="match status" value="1"/>
</dbReference>
<evidence type="ECO:0000256" key="8">
    <source>
        <dbReference type="ARBA" id="ARBA00026100"/>
    </source>
</evidence>
<keyword evidence="3 9" id="KW-0479">Metal-binding</keyword>
<accession>A0A1S2YZW8</accession>
<organism evidence="12 13">
    <name type="scientific">Cicer arietinum</name>
    <name type="common">Chickpea</name>
    <name type="synonym">Garbanzo</name>
    <dbReference type="NCBI Taxonomy" id="3827"/>
    <lineage>
        <taxon>Eukaryota</taxon>
        <taxon>Viridiplantae</taxon>
        <taxon>Streptophyta</taxon>
        <taxon>Embryophyta</taxon>
        <taxon>Tracheophyta</taxon>
        <taxon>Spermatophyta</taxon>
        <taxon>Magnoliopsida</taxon>
        <taxon>eudicotyledons</taxon>
        <taxon>Gunneridae</taxon>
        <taxon>Pentapetalae</taxon>
        <taxon>rosids</taxon>
        <taxon>fabids</taxon>
        <taxon>Fabales</taxon>
        <taxon>Fabaceae</taxon>
        <taxon>Papilionoideae</taxon>
        <taxon>50 kb inversion clade</taxon>
        <taxon>NPAAA clade</taxon>
        <taxon>Hologalegina</taxon>
        <taxon>IRL clade</taxon>
        <taxon>Cicereae</taxon>
        <taxon>Cicer</taxon>
    </lineage>
</organism>
<dbReference type="EC" id="3.4.24.70" evidence="8"/>
<dbReference type="GO" id="GO:0006518">
    <property type="term" value="P:peptide metabolic process"/>
    <property type="evidence" value="ECO:0007669"/>
    <property type="project" value="TreeGrafter"/>
</dbReference>
<dbReference type="GO" id="GO:0046872">
    <property type="term" value="F:metal ion binding"/>
    <property type="evidence" value="ECO:0007669"/>
    <property type="project" value="UniProtKB-UniRule"/>
</dbReference>
<evidence type="ECO:0000259" key="11">
    <source>
        <dbReference type="Pfam" id="PF19310"/>
    </source>
</evidence>
<evidence type="ECO:0000313" key="12">
    <source>
        <dbReference type="Proteomes" id="UP000087171"/>
    </source>
</evidence>
<comment type="similarity">
    <text evidence="1 9">Belongs to the peptidase M3 family.</text>
</comment>
<sequence>MRHECLVSVLLIANMLMATRLTLTLSLSRSRSILKRTSPSIFNPNKFPKSLPCPLWSSSFSFCIDQLHKSTSSNPFTTTCSFSSPLSSSSMAASSFDDSNPLLQDFVFPPFDAVEPKHVRPGIRALLNNLERDLEELERTVEPSWPKLVEPLEKIVDKLSVVWGLVNHLKSVKDSSELRSAIEDVQADKVKFQLRLGQSKPLYNAFKAIRESPDWQTLSEARKRIVENQIKEAVLNGVSLEDDKREQFNKIEQELERLSEKFGENVLDATKKFEKLITDKKEIEGLPATALGLAAQSAVSKGHENATAENGPWIITLDAPSYIAVMQHARNRSLREEVYRAYISRASSGDLDNTELIEQILKLRLEKAKLLNYNNYAEVSMATKMATVDKAEELLEKLRRASWDAAVQDMEDLKKFSKDEGASEADDLTHWDISFWSERLRESKYDINEEELRPFFSLPNVMDGLFHLAKTLFGIEIEQADGLAPVWNKDVKFFRVKDSSGSPVAYFYFDPYSRPSEKRQGAWMDEVVARSRVLSPDGGNSSRLPVAHMVCNQTPPVGSKPSLMTFREVETVFHEFGHALQHMLTKEDEGLVAGIRGIEWDAVELPSQFMENWCYHKETLMGIAKHFETGETLPEDVYLKLVAARTYRAGTLSLRQIKFATVDLELHTKYVPGGPESIYDVDRRVSEKTQVIPPLPEDRFLCSFSHIFAGGYAAGYYSYKWAEVLSADAFSAFEDAGLDNNKAVKETGHKFRETILALGGGKAPLEVFVQFRGREPTPDALLRHNGLIAA</sequence>
<dbReference type="PANTHER" id="PTHR11804:SF83">
    <property type="entry name" value="LD37516P"/>
    <property type="match status" value="1"/>
</dbReference>
<dbReference type="InterPro" id="IPR001567">
    <property type="entry name" value="Pept_M3A_M3B_dom"/>
</dbReference>
<dbReference type="FunFam" id="1.10.1370.40:FF:000006">
    <property type="entry name" value="Organellar oligopeptidase A, chloroplastic/mitochondrial"/>
    <property type="match status" value="1"/>
</dbReference>
<dbReference type="GeneID" id="101507357"/>
<evidence type="ECO:0000256" key="4">
    <source>
        <dbReference type="ARBA" id="ARBA00022801"/>
    </source>
</evidence>
<dbReference type="InterPro" id="IPR045666">
    <property type="entry name" value="OpdA_N"/>
</dbReference>
<reference evidence="13" key="2">
    <citation type="submission" date="2025-08" db="UniProtKB">
        <authorList>
            <consortium name="RefSeq"/>
        </authorList>
    </citation>
    <scope>IDENTIFICATION</scope>
    <source>
        <tissue evidence="13">Etiolated seedlings</tissue>
    </source>
</reference>
<dbReference type="GO" id="GO:0006508">
    <property type="term" value="P:proteolysis"/>
    <property type="evidence" value="ECO:0007669"/>
    <property type="project" value="UniProtKB-KW"/>
</dbReference>
<feature type="domain" description="Oligopeptidase A N-terminal" evidence="11">
    <location>
        <begin position="123"/>
        <end position="245"/>
    </location>
</feature>
<dbReference type="InterPro" id="IPR034005">
    <property type="entry name" value="M3A_DCP"/>
</dbReference>
<evidence type="ECO:0000259" key="10">
    <source>
        <dbReference type="Pfam" id="PF01432"/>
    </source>
</evidence>
<keyword evidence="6 9" id="KW-0482">Metalloprotease</keyword>
<comment type="catalytic activity">
    <reaction evidence="7">
        <text>Hydrolysis of oligopeptides, with broad specificity. Gly or Ala commonly occur as P1 or P1' residues, but more distant residues are also important, as is shown by the fact that Z-Gly-Pro-Gly-|-Gly-Pro-Ala is cleaved, but not Z-(Gly)(5).</text>
        <dbReference type="EC" id="3.4.24.70"/>
    </reaction>
</comment>
<dbReference type="FunFam" id="3.40.390.10:FF:000009">
    <property type="entry name" value="Oligopeptidase A"/>
    <property type="match status" value="1"/>
</dbReference>
<evidence type="ECO:0000256" key="3">
    <source>
        <dbReference type="ARBA" id="ARBA00022723"/>
    </source>
</evidence>